<keyword evidence="3" id="KW-0813">Transport</keyword>
<evidence type="ECO:0000259" key="14">
    <source>
        <dbReference type="Pfam" id="PF00999"/>
    </source>
</evidence>
<evidence type="ECO:0000256" key="13">
    <source>
        <dbReference type="SAM" id="Phobius"/>
    </source>
</evidence>
<feature type="transmembrane region" description="Helical" evidence="13">
    <location>
        <begin position="380"/>
        <end position="398"/>
    </location>
</feature>
<feature type="transmembrane region" description="Helical" evidence="13">
    <location>
        <begin position="404"/>
        <end position="427"/>
    </location>
</feature>
<evidence type="ECO:0000256" key="1">
    <source>
        <dbReference type="ARBA" id="ARBA00004651"/>
    </source>
</evidence>
<comment type="caution">
    <text evidence="15">The sequence shown here is derived from an EMBL/GenBank/DDBJ whole genome shotgun (WGS) entry which is preliminary data.</text>
</comment>
<evidence type="ECO:0000256" key="9">
    <source>
        <dbReference type="ARBA" id="ARBA00023065"/>
    </source>
</evidence>
<feature type="transmembrane region" description="Helical" evidence="13">
    <location>
        <begin position="258"/>
        <end position="278"/>
    </location>
</feature>
<dbReference type="InterPro" id="IPR006153">
    <property type="entry name" value="Cation/H_exchanger_TM"/>
</dbReference>
<keyword evidence="11" id="KW-0739">Sodium transport</keyword>
<feature type="domain" description="Cation/H+ exchanger transmembrane" evidence="14">
    <location>
        <begin position="101"/>
        <end position="492"/>
    </location>
</feature>
<keyword evidence="7 13" id="KW-1133">Transmembrane helix</keyword>
<evidence type="ECO:0000256" key="12">
    <source>
        <dbReference type="SAM" id="MobiDB-lite"/>
    </source>
</evidence>
<feature type="transmembrane region" description="Helical" evidence="13">
    <location>
        <begin position="118"/>
        <end position="137"/>
    </location>
</feature>
<feature type="transmembrane region" description="Helical" evidence="13">
    <location>
        <begin position="342"/>
        <end position="360"/>
    </location>
</feature>
<evidence type="ECO:0000256" key="11">
    <source>
        <dbReference type="ARBA" id="ARBA00023201"/>
    </source>
</evidence>
<dbReference type="Pfam" id="PF00999">
    <property type="entry name" value="Na_H_Exchanger"/>
    <property type="match status" value="1"/>
</dbReference>
<dbReference type="PANTHER" id="PTHR10110">
    <property type="entry name" value="SODIUM/HYDROGEN EXCHANGER"/>
    <property type="match status" value="1"/>
</dbReference>
<keyword evidence="8" id="KW-0915">Sodium</keyword>
<feature type="region of interest" description="Disordered" evidence="12">
    <location>
        <begin position="1"/>
        <end position="23"/>
    </location>
</feature>
<evidence type="ECO:0000256" key="2">
    <source>
        <dbReference type="ARBA" id="ARBA00007367"/>
    </source>
</evidence>
<evidence type="ECO:0000256" key="10">
    <source>
        <dbReference type="ARBA" id="ARBA00023136"/>
    </source>
</evidence>
<dbReference type="Gene3D" id="6.10.140.1330">
    <property type="match status" value="1"/>
</dbReference>
<evidence type="ECO:0000313" key="15">
    <source>
        <dbReference type="EMBL" id="CAG9181392.1"/>
    </source>
</evidence>
<evidence type="ECO:0000256" key="5">
    <source>
        <dbReference type="ARBA" id="ARBA00022475"/>
    </source>
</evidence>
<name>A0ABN7ZBF0_9BURK</name>
<keyword evidence="10 13" id="KW-0472">Membrane</keyword>
<proteinExistence type="inferred from homology"/>
<comment type="similarity">
    <text evidence="2">Belongs to the monovalent cation:proton antiporter 1 (CPA1) transporter (TC 2.A.36) family.</text>
</comment>
<accession>A0ABN7ZBF0</accession>
<protein>
    <submittedName>
        <fullName evidence="15">Na(+)/H(+) antiporter NhaP</fullName>
    </submittedName>
</protein>
<keyword evidence="4" id="KW-0050">Antiport</keyword>
<feature type="transmembrane region" description="Helical" evidence="13">
    <location>
        <begin position="215"/>
        <end position="237"/>
    </location>
</feature>
<feature type="transmembrane region" description="Helical" evidence="13">
    <location>
        <begin position="471"/>
        <end position="491"/>
    </location>
</feature>
<gene>
    <name evidence="15" type="primary">nhaP</name>
    <name evidence="15" type="ORF">LMG23992_04494</name>
</gene>
<keyword evidence="16" id="KW-1185">Reference proteome</keyword>
<feature type="transmembrane region" description="Helical" evidence="13">
    <location>
        <begin position="157"/>
        <end position="174"/>
    </location>
</feature>
<dbReference type="PANTHER" id="PTHR10110:SF195">
    <property type="entry name" value="NA(+)_H(+) ANTIPORTER NHAS2"/>
    <property type="match status" value="1"/>
</dbReference>
<comment type="subcellular location">
    <subcellularLocation>
        <location evidence="1">Cell membrane</location>
        <topology evidence="1">Multi-pass membrane protein</topology>
    </subcellularLocation>
</comment>
<evidence type="ECO:0000256" key="6">
    <source>
        <dbReference type="ARBA" id="ARBA00022692"/>
    </source>
</evidence>
<evidence type="ECO:0000313" key="16">
    <source>
        <dbReference type="Proteomes" id="UP000727654"/>
    </source>
</evidence>
<evidence type="ECO:0000256" key="3">
    <source>
        <dbReference type="ARBA" id="ARBA00022448"/>
    </source>
</evidence>
<keyword evidence="9" id="KW-0406">Ion transport</keyword>
<dbReference type="Proteomes" id="UP000727654">
    <property type="component" value="Unassembled WGS sequence"/>
</dbReference>
<organism evidence="15 16">
    <name type="scientific">Cupriavidus laharis</name>
    <dbReference type="NCBI Taxonomy" id="151654"/>
    <lineage>
        <taxon>Bacteria</taxon>
        <taxon>Pseudomonadati</taxon>
        <taxon>Pseudomonadota</taxon>
        <taxon>Betaproteobacteria</taxon>
        <taxon>Burkholderiales</taxon>
        <taxon>Burkholderiaceae</taxon>
        <taxon>Cupriavidus</taxon>
    </lineage>
</organism>
<keyword evidence="6 13" id="KW-0812">Transmembrane</keyword>
<sequence>MTLPGRVMAGQAAPYARARQRPTSIAGTTTLRPVVRRTDQFVGPNGSGTITTPNDVGADRGTTFTLSVSKRSFCTASAAEAGEEHHRMTIFQGIGTLFTLVAIFGVINYRFIKLPDTLGITAVGLVTCLGLSILGFYHPGLVTQARKLVAQIDFADVVFHGLLSLLLFASALHVDLSRMQRQRMAVVLLATVGVVISTAAVGGGFYYVAQWLGHPISLLWCLVFGALISPTDPIAVLSVLKNAGAPESLETKIAGESLFNDGTAVVAFLTLLGLATGATEFSASHVVLALGREVLGALILGAALGYGATLLLRSIDSYPVEILITLALATGGYSLAEIVHVSAPLSVVIMGLVIGNHGTISMSEKTREHLFNFWGLLDELLNLVLFGLIGLEVIALSLQRHIVWLGLAAIPVVLAARGISVAMPLLALQNFRRLNPHSATILTWGGLRGGISLALALSLPEFHGREMLIGVTYLVVVFSLLIQATTLGRLVRHLNAKQA</sequence>
<dbReference type="EMBL" id="CAJZAI010000014">
    <property type="protein sequence ID" value="CAG9181392.1"/>
    <property type="molecule type" value="Genomic_DNA"/>
</dbReference>
<evidence type="ECO:0000256" key="4">
    <source>
        <dbReference type="ARBA" id="ARBA00022449"/>
    </source>
</evidence>
<evidence type="ECO:0000256" key="8">
    <source>
        <dbReference type="ARBA" id="ARBA00023053"/>
    </source>
</evidence>
<reference evidence="15 16" key="1">
    <citation type="submission" date="2021-08" db="EMBL/GenBank/DDBJ databases">
        <authorList>
            <person name="Peeters C."/>
        </authorList>
    </citation>
    <scope>NUCLEOTIDE SEQUENCE [LARGE SCALE GENOMIC DNA]</scope>
    <source>
        <strain evidence="15 16">LMG 23992</strain>
    </source>
</reference>
<dbReference type="InterPro" id="IPR018422">
    <property type="entry name" value="Cation/H_exchanger_CPA1"/>
</dbReference>
<feature type="transmembrane region" description="Helical" evidence="13">
    <location>
        <begin position="90"/>
        <end position="111"/>
    </location>
</feature>
<keyword evidence="5" id="KW-1003">Cell membrane</keyword>
<evidence type="ECO:0000256" key="7">
    <source>
        <dbReference type="ARBA" id="ARBA00022989"/>
    </source>
</evidence>
<feature type="transmembrane region" description="Helical" evidence="13">
    <location>
        <begin position="290"/>
        <end position="311"/>
    </location>
</feature>
<feature type="transmembrane region" description="Helical" evidence="13">
    <location>
        <begin position="186"/>
        <end position="209"/>
    </location>
</feature>